<organism evidence="1 2">
    <name type="scientific">Novosphingobium barchaimii LL02</name>
    <dbReference type="NCBI Taxonomy" id="1114963"/>
    <lineage>
        <taxon>Bacteria</taxon>
        <taxon>Pseudomonadati</taxon>
        <taxon>Pseudomonadota</taxon>
        <taxon>Alphaproteobacteria</taxon>
        <taxon>Sphingomonadales</taxon>
        <taxon>Sphingomonadaceae</taxon>
        <taxon>Novosphingobium</taxon>
    </lineage>
</organism>
<dbReference type="EMBL" id="JACU01000007">
    <property type="protein sequence ID" value="KMS53599.1"/>
    <property type="molecule type" value="Genomic_DNA"/>
</dbReference>
<protein>
    <recommendedName>
        <fullName evidence="3">Haem-binding uptake Tiki superfamily ChaN domain-containing protein</fullName>
    </recommendedName>
</protein>
<accession>A0A0J7XPQ5</accession>
<dbReference type="Proteomes" id="UP000052268">
    <property type="component" value="Unassembled WGS sequence"/>
</dbReference>
<evidence type="ECO:0000313" key="1">
    <source>
        <dbReference type="EMBL" id="KMS53599.1"/>
    </source>
</evidence>
<evidence type="ECO:0008006" key="3">
    <source>
        <dbReference type="Google" id="ProtNLM"/>
    </source>
</evidence>
<dbReference type="PATRIC" id="fig|1114963.3.peg.3377"/>
<sequence>MIFGEIHGTRQAPAFVGRVACSLAASGKKVLIGVEFDAGVDPRFQAAWALPHSQFADALGAAGWSGRRDGVASKAMFQLLVDLNALKAAGAEIGIAAFNGEKDDEQRRRFAKLPGQGPHEAAQAENIVTAFHASKYDMALILVGGLHAQKRAVETVGVMFEPMAMRLIDAGSVISLRMKSAGGTAWNCGLKAGYKAEAGKPIHDDAIDCADHQVLPDPDFRGAPHVSLASDAKQGVSSDYDGYFWVGEVSGSPPAIPVRK</sequence>
<evidence type="ECO:0000313" key="2">
    <source>
        <dbReference type="Proteomes" id="UP000052268"/>
    </source>
</evidence>
<comment type="caution">
    <text evidence="1">The sequence shown here is derived from an EMBL/GenBank/DDBJ whole genome shotgun (WGS) entry which is preliminary data.</text>
</comment>
<dbReference type="AlphaFoldDB" id="A0A0J7XPQ5"/>
<proteinExistence type="predicted"/>
<name>A0A0J7XPQ5_9SPHN</name>
<gene>
    <name evidence="1" type="ORF">V474_22685</name>
</gene>
<keyword evidence="2" id="KW-1185">Reference proteome</keyword>
<reference evidence="1 2" key="1">
    <citation type="journal article" date="2015" name="G3 (Bethesda)">
        <title>Insights into Ongoing Evolution of the Hexachlorocyclohexane Catabolic Pathway from Comparative Genomics of Ten Sphingomonadaceae Strains.</title>
        <authorList>
            <person name="Pearce S.L."/>
            <person name="Oakeshott J.G."/>
            <person name="Pandey G."/>
        </authorList>
    </citation>
    <scope>NUCLEOTIDE SEQUENCE [LARGE SCALE GENOMIC DNA]</scope>
    <source>
        <strain evidence="1 2">LL02</strain>
    </source>
</reference>